<comment type="caution">
    <text evidence="1">The sequence shown here is derived from an EMBL/GenBank/DDBJ whole genome shotgun (WGS) entry which is preliminary data.</text>
</comment>
<sequence>MSATADPPPAAPRPAAFRSALARPLDFSYPSNRVAAAGSAGAALLALAFGRPGAQAAGVGGAAFLAWATARELDPDHPVTANAALPVAAAAALLGGAGNPLAGLAALSGLRLIAGTTGEAATRTDHAGMLVQALLAGASGERAAAFLAGGASLLTAEARSALPAAGALTPTLHRHSGFSWGSALLAASVLPLAGTLTAPEPVTSVCDRAERPVRAQEVQLARYAAVTTLAAGLLTRRTRGLLPLAAALLTVAARRAGSRS</sequence>
<dbReference type="OrthoDB" id="71879at2"/>
<name>A0A246BPW9_9DEIO</name>
<keyword evidence="2" id="KW-1185">Reference proteome</keyword>
<protein>
    <submittedName>
        <fullName evidence="1">Uncharacterized protein</fullName>
    </submittedName>
</protein>
<dbReference type="AlphaFoldDB" id="A0A246BPW9"/>
<accession>A0A246BPW9</accession>
<dbReference type="EMBL" id="NHMK01000009">
    <property type="protein sequence ID" value="OWL97720.1"/>
    <property type="molecule type" value="Genomic_DNA"/>
</dbReference>
<reference evidence="1 2" key="1">
    <citation type="submission" date="2017-05" db="EMBL/GenBank/DDBJ databases">
        <title>De novo genome assembly of Deniococcus indicus strain DR1.</title>
        <authorList>
            <person name="Chauhan D."/>
            <person name="Yennamalli R.M."/>
            <person name="Priyadarshini R."/>
        </authorList>
    </citation>
    <scope>NUCLEOTIDE SEQUENCE [LARGE SCALE GENOMIC DNA]</scope>
    <source>
        <strain evidence="1 2">DR1</strain>
    </source>
</reference>
<dbReference type="RefSeq" id="WP_088247525.1">
    <property type="nucleotide sequence ID" value="NZ_NHMK01000009.1"/>
</dbReference>
<evidence type="ECO:0000313" key="2">
    <source>
        <dbReference type="Proteomes" id="UP000197208"/>
    </source>
</evidence>
<dbReference type="Proteomes" id="UP000197208">
    <property type="component" value="Unassembled WGS sequence"/>
</dbReference>
<gene>
    <name evidence="1" type="ORF">CBQ26_05565</name>
</gene>
<organism evidence="1 2">
    <name type="scientific">Deinococcus indicus</name>
    <dbReference type="NCBI Taxonomy" id="223556"/>
    <lineage>
        <taxon>Bacteria</taxon>
        <taxon>Thermotogati</taxon>
        <taxon>Deinococcota</taxon>
        <taxon>Deinococci</taxon>
        <taxon>Deinococcales</taxon>
        <taxon>Deinococcaceae</taxon>
        <taxon>Deinococcus</taxon>
    </lineage>
</organism>
<evidence type="ECO:0000313" key="1">
    <source>
        <dbReference type="EMBL" id="OWL97720.1"/>
    </source>
</evidence>
<proteinExistence type="predicted"/>